<dbReference type="SMART" id="SM00448">
    <property type="entry name" value="REC"/>
    <property type="match status" value="1"/>
</dbReference>
<dbReference type="PROSITE" id="PS50110">
    <property type="entry name" value="RESPONSE_REGULATORY"/>
    <property type="match status" value="1"/>
</dbReference>
<dbReference type="SUPFAM" id="SSF109604">
    <property type="entry name" value="HD-domain/PDEase-like"/>
    <property type="match status" value="1"/>
</dbReference>
<dbReference type="AlphaFoldDB" id="A0A0F9Q8J0"/>
<dbReference type="SMART" id="SM00091">
    <property type="entry name" value="PAS"/>
    <property type="match status" value="1"/>
</dbReference>
<evidence type="ECO:0008006" key="7">
    <source>
        <dbReference type="Google" id="ProtNLM"/>
    </source>
</evidence>
<dbReference type="InterPro" id="IPR003607">
    <property type="entry name" value="HD/PDEase_dom"/>
</dbReference>
<protein>
    <recommendedName>
        <fullName evidence="7">Histidine kinase</fullName>
    </recommendedName>
</protein>
<proteinExistence type="predicted"/>
<accession>A0A0F9Q8J0</accession>
<dbReference type="Pfam" id="PF00072">
    <property type="entry name" value="Response_reg"/>
    <property type="match status" value="1"/>
</dbReference>
<dbReference type="EMBL" id="LAZR01001714">
    <property type="protein sequence ID" value="KKN40265.1"/>
    <property type="molecule type" value="Genomic_DNA"/>
</dbReference>
<evidence type="ECO:0000256" key="1">
    <source>
        <dbReference type="SAM" id="Coils"/>
    </source>
</evidence>
<dbReference type="CDD" id="cd00077">
    <property type="entry name" value="HDc"/>
    <property type="match status" value="1"/>
</dbReference>
<dbReference type="SMART" id="SM00471">
    <property type="entry name" value="HDc"/>
    <property type="match status" value="1"/>
</dbReference>
<feature type="domain" description="Response regulatory" evidence="2">
    <location>
        <begin position="5"/>
        <end position="120"/>
    </location>
</feature>
<dbReference type="InterPro" id="IPR035965">
    <property type="entry name" value="PAS-like_dom_sf"/>
</dbReference>
<dbReference type="CDD" id="cd00130">
    <property type="entry name" value="PAS"/>
    <property type="match status" value="1"/>
</dbReference>
<dbReference type="InterPro" id="IPR000700">
    <property type="entry name" value="PAS-assoc_C"/>
</dbReference>
<dbReference type="Gene3D" id="3.30.450.20">
    <property type="entry name" value="PAS domain"/>
    <property type="match status" value="1"/>
</dbReference>
<gene>
    <name evidence="6" type="ORF">LCGC14_0735100</name>
</gene>
<dbReference type="Pfam" id="PF08447">
    <property type="entry name" value="PAS_3"/>
    <property type="match status" value="1"/>
</dbReference>
<dbReference type="InterPro" id="IPR052020">
    <property type="entry name" value="Cyclic_di-GMP/3'3'-cGAMP_PDE"/>
</dbReference>
<comment type="caution">
    <text evidence="6">The sequence shown here is derived from an EMBL/GenBank/DDBJ whole genome shotgun (WGS) entry which is preliminary data.</text>
</comment>
<dbReference type="Gene3D" id="3.40.50.2300">
    <property type="match status" value="1"/>
</dbReference>
<feature type="domain" description="PAS" evidence="3">
    <location>
        <begin position="132"/>
        <end position="203"/>
    </location>
</feature>
<dbReference type="Gene3D" id="1.10.3210.10">
    <property type="entry name" value="Hypothetical protein af1432"/>
    <property type="match status" value="1"/>
</dbReference>
<dbReference type="Pfam" id="PF13487">
    <property type="entry name" value="HD_5"/>
    <property type="match status" value="1"/>
</dbReference>
<keyword evidence="1" id="KW-0175">Coiled coil</keyword>
<name>A0A0F9Q8J0_9ZZZZ</name>
<dbReference type="SUPFAM" id="SSF55785">
    <property type="entry name" value="PYP-like sensor domain (PAS domain)"/>
    <property type="match status" value="1"/>
</dbReference>
<feature type="domain" description="PAC" evidence="4">
    <location>
        <begin position="207"/>
        <end position="257"/>
    </location>
</feature>
<dbReference type="NCBIfam" id="TIGR00229">
    <property type="entry name" value="sensory_box"/>
    <property type="match status" value="1"/>
</dbReference>
<evidence type="ECO:0000259" key="3">
    <source>
        <dbReference type="PROSITE" id="PS50112"/>
    </source>
</evidence>
<dbReference type="PROSITE" id="PS50112">
    <property type="entry name" value="PAS"/>
    <property type="match status" value="1"/>
</dbReference>
<dbReference type="PROSITE" id="PS50113">
    <property type="entry name" value="PAC"/>
    <property type="match status" value="1"/>
</dbReference>
<dbReference type="InterPro" id="IPR011006">
    <property type="entry name" value="CheY-like_superfamily"/>
</dbReference>
<organism evidence="6">
    <name type="scientific">marine sediment metagenome</name>
    <dbReference type="NCBI Taxonomy" id="412755"/>
    <lineage>
        <taxon>unclassified sequences</taxon>
        <taxon>metagenomes</taxon>
        <taxon>ecological metagenomes</taxon>
    </lineage>
</organism>
<dbReference type="PANTHER" id="PTHR45228">
    <property type="entry name" value="CYCLIC DI-GMP PHOSPHODIESTERASE TM_0186-RELATED"/>
    <property type="match status" value="1"/>
</dbReference>
<sequence length="463" mass="52350">MNSVKILIVENEQIVADDIKFTLERLGYAVSGIALSGEEAVKKAEETHPDLVLMDIVLEGKMDGTEAASAISSSLNIPVVYLTAYADDKTLERAKITEPFGFILKPFEDRELYSVIEMALYQYKMGNMLKESEERYRSVVENAHDAIYIISQDGFQYANPAFEKLTGLKKEELGDKKFNFLNIVHSDDKKFIKEREKENKKGQEAPRNSEFRIITKDGAERMVEANTVNIGKKGEAKEIGILRDITERKQAEEERKQSFERLRKNLEETVYALASAVEMRDPYTAGHQQRVTYLACAIAREIDLSTDQVDGIRMAGVVHDIGKILVPSEILSKPGPLTEIDYSMIETHPNVGYDILKTIEFPYPIAEIVLQHHERMDGSGYPAGLSGEDILMEARILAVSDVVEAIASRRPYRAALGFKKALKEISEKKGVLYYAEAVDACLKLFKEKSFRFRNKSKHRVCFL</sequence>
<dbReference type="InterPro" id="IPR006675">
    <property type="entry name" value="HDIG_dom"/>
</dbReference>
<feature type="domain" description="HD-GYP" evidence="5">
    <location>
        <begin position="262"/>
        <end position="457"/>
    </location>
</feature>
<dbReference type="InterPro" id="IPR037522">
    <property type="entry name" value="HD_GYP_dom"/>
</dbReference>
<evidence type="ECO:0000259" key="5">
    <source>
        <dbReference type="PROSITE" id="PS51832"/>
    </source>
</evidence>
<evidence type="ECO:0000313" key="6">
    <source>
        <dbReference type="EMBL" id="KKN40265.1"/>
    </source>
</evidence>
<reference evidence="6" key="1">
    <citation type="journal article" date="2015" name="Nature">
        <title>Complex archaea that bridge the gap between prokaryotes and eukaryotes.</title>
        <authorList>
            <person name="Spang A."/>
            <person name="Saw J.H."/>
            <person name="Jorgensen S.L."/>
            <person name="Zaremba-Niedzwiedzka K."/>
            <person name="Martijn J."/>
            <person name="Lind A.E."/>
            <person name="van Eijk R."/>
            <person name="Schleper C."/>
            <person name="Guy L."/>
            <person name="Ettema T.J."/>
        </authorList>
    </citation>
    <scope>NUCLEOTIDE SEQUENCE</scope>
</reference>
<dbReference type="InterPro" id="IPR000014">
    <property type="entry name" value="PAS"/>
</dbReference>
<dbReference type="SUPFAM" id="SSF52172">
    <property type="entry name" value="CheY-like"/>
    <property type="match status" value="1"/>
</dbReference>
<dbReference type="NCBIfam" id="TIGR00277">
    <property type="entry name" value="HDIG"/>
    <property type="match status" value="1"/>
</dbReference>
<dbReference type="PROSITE" id="PS51832">
    <property type="entry name" value="HD_GYP"/>
    <property type="match status" value="1"/>
</dbReference>
<dbReference type="PANTHER" id="PTHR45228:SF4">
    <property type="entry name" value="LIPOPROTEIN"/>
    <property type="match status" value="1"/>
</dbReference>
<dbReference type="CDD" id="cd17534">
    <property type="entry name" value="REC_DC-like"/>
    <property type="match status" value="1"/>
</dbReference>
<evidence type="ECO:0000259" key="2">
    <source>
        <dbReference type="PROSITE" id="PS50110"/>
    </source>
</evidence>
<dbReference type="GO" id="GO:0000160">
    <property type="term" value="P:phosphorelay signal transduction system"/>
    <property type="evidence" value="ECO:0007669"/>
    <property type="project" value="InterPro"/>
</dbReference>
<feature type="coiled-coil region" evidence="1">
    <location>
        <begin position="242"/>
        <end position="269"/>
    </location>
</feature>
<evidence type="ECO:0000259" key="4">
    <source>
        <dbReference type="PROSITE" id="PS50113"/>
    </source>
</evidence>
<dbReference type="InterPro" id="IPR001789">
    <property type="entry name" value="Sig_transdc_resp-reg_receiver"/>
</dbReference>
<dbReference type="InterPro" id="IPR013655">
    <property type="entry name" value="PAS_fold_3"/>
</dbReference>